<dbReference type="EMBL" id="JYNL01000030">
    <property type="protein sequence ID" value="KMO75089.1"/>
    <property type="molecule type" value="Genomic_DNA"/>
</dbReference>
<evidence type="ECO:0000313" key="2">
    <source>
        <dbReference type="Proteomes" id="UP000036513"/>
    </source>
</evidence>
<dbReference type="Proteomes" id="UP000036513">
    <property type="component" value="Unassembled WGS sequence"/>
</dbReference>
<dbReference type="AlphaFoldDB" id="A0A0J6VYA0"/>
<sequence>MSTALEGLRHQVLLDGLVDCKDLPRIHWLVEQELPDADVTELQAVTIAVIRTLVEDGLAETGYPDNGEFVCESLNESLEELQRSYVAHYDEPIAWFGRLWLNLTDKGVAAATATPDGRRIAEHERKRSEHLLKECDVPRVRR</sequence>
<dbReference type="PATRIC" id="fig|37916.4.peg.3236"/>
<organism evidence="1 2">
    <name type="scientific">Mycolicibacterium chlorophenolicum</name>
    <dbReference type="NCBI Taxonomy" id="37916"/>
    <lineage>
        <taxon>Bacteria</taxon>
        <taxon>Bacillati</taxon>
        <taxon>Actinomycetota</taxon>
        <taxon>Actinomycetes</taxon>
        <taxon>Mycobacteriales</taxon>
        <taxon>Mycobacteriaceae</taxon>
        <taxon>Mycolicibacterium</taxon>
    </lineage>
</organism>
<evidence type="ECO:0000313" key="1">
    <source>
        <dbReference type="EMBL" id="KMO75089.1"/>
    </source>
</evidence>
<accession>A0A0J6VYA0</accession>
<dbReference type="RefSeq" id="WP_053082999.1">
    <property type="nucleotide sequence ID" value="NZ_JYNL01000030.1"/>
</dbReference>
<name>A0A0J6VYA0_9MYCO</name>
<proteinExistence type="predicted"/>
<protein>
    <submittedName>
        <fullName evidence="1">Uncharacterized protein</fullName>
    </submittedName>
</protein>
<keyword evidence="2" id="KW-1185">Reference proteome</keyword>
<comment type="caution">
    <text evidence="1">The sequence shown here is derived from an EMBL/GenBank/DDBJ whole genome shotgun (WGS) entry which is preliminary data.</text>
</comment>
<reference evidence="1 2" key="1">
    <citation type="journal article" date="2015" name="Genome Biol. Evol.">
        <title>Characterization of Three Mycobacterium spp. with Potential Use in Bioremediation by Genome Sequencing and Comparative Genomics.</title>
        <authorList>
            <person name="Das S."/>
            <person name="Pettersson B.M."/>
            <person name="Behra P.R."/>
            <person name="Ramesh M."/>
            <person name="Dasgupta S."/>
            <person name="Bhattacharya A."/>
            <person name="Kirsebom L.A."/>
        </authorList>
    </citation>
    <scope>NUCLEOTIDE SEQUENCE [LARGE SCALE GENOMIC DNA]</scope>
    <source>
        <strain evidence="1 2">DSM 43826</strain>
    </source>
</reference>
<gene>
    <name evidence="1" type="ORF">MCHLDSM_03306</name>
</gene>